<dbReference type="AlphaFoldDB" id="A0A4R0RR56"/>
<dbReference type="EMBL" id="RWJN01000140">
    <property type="protein sequence ID" value="TCD66318.1"/>
    <property type="molecule type" value="Genomic_DNA"/>
</dbReference>
<accession>A0A4R0RR56</accession>
<comment type="caution">
    <text evidence="2">The sequence shown here is derived from an EMBL/GenBank/DDBJ whole genome shotgun (WGS) entry which is preliminary data.</text>
</comment>
<gene>
    <name evidence="2" type="ORF">EIP91_001564</name>
</gene>
<keyword evidence="3" id="KW-1185">Reference proteome</keyword>
<sequence>MSPPQSPERQRGNPPQPDKQEPLPPPLAFSAGGDGATVTLRERAILTRDTEYKDLRPTNDFEWHYLLTELKNSPASDKEFKRLAGEAFQAQAAAIGCSESALLNLAKTFLDGPAHDLLGRRPIRGEGDVFLYTIQEGLALRVWGKYTKVINTYCLDLVEVEATGRLKPINFPSNWSLWMKNLDPFTGTDLWVRVPSLEEMFALESSASGQVILAEEGETTLTSSPADRSQELQKKIKPGEEKFQVISNMVYILRRPNEEDTYIQIPGKPAKEIKILAGEPLPSSDQA</sequence>
<proteinExistence type="predicted"/>
<name>A0A4R0RR56_9APHY</name>
<evidence type="ECO:0000313" key="2">
    <source>
        <dbReference type="EMBL" id="TCD66318.1"/>
    </source>
</evidence>
<dbReference type="Proteomes" id="UP000292702">
    <property type="component" value="Unassembled WGS sequence"/>
</dbReference>
<reference evidence="2 3" key="1">
    <citation type="submission" date="2018-11" db="EMBL/GenBank/DDBJ databases">
        <title>Genome assembly of Steccherinum ochraceum LE-BIN_3174, the white-rot fungus of the Steccherinaceae family (The Residual Polyporoid clade, Polyporales, Basidiomycota).</title>
        <authorList>
            <person name="Fedorova T.V."/>
            <person name="Glazunova O.A."/>
            <person name="Landesman E.O."/>
            <person name="Moiseenko K.V."/>
            <person name="Psurtseva N.V."/>
            <person name="Savinova O.S."/>
            <person name="Shakhova N.V."/>
            <person name="Tyazhelova T.V."/>
            <person name="Vasina D.V."/>
        </authorList>
    </citation>
    <scope>NUCLEOTIDE SEQUENCE [LARGE SCALE GENOMIC DNA]</scope>
    <source>
        <strain evidence="2 3">LE-BIN_3174</strain>
    </source>
</reference>
<feature type="region of interest" description="Disordered" evidence="1">
    <location>
        <begin position="1"/>
        <end position="34"/>
    </location>
</feature>
<evidence type="ECO:0000313" key="3">
    <source>
        <dbReference type="Proteomes" id="UP000292702"/>
    </source>
</evidence>
<protein>
    <submittedName>
        <fullName evidence="2">Uncharacterized protein</fullName>
    </submittedName>
</protein>
<evidence type="ECO:0000256" key="1">
    <source>
        <dbReference type="SAM" id="MobiDB-lite"/>
    </source>
</evidence>
<organism evidence="2 3">
    <name type="scientific">Steccherinum ochraceum</name>
    <dbReference type="NCBI Taxonomy" id="92696"/>
    <lineage>
        <taxon>Eukaryota</taxon>
        <taxon>Fungi</taxon>
        <taxon>Dikarya</taxon>
        <taxon>Basidiomycota</taxon>
        <taxon>Agaricomycotina</taxon>
        <taxon>Agaricomycetes</taxon>
        <taxon>Polyporales</taxon>
        <taxon>Steccherinaceae</taxon>
        <taxon>Steccherinum</taxon>
    </lineage>
</organism>
<feature type="compositionally biased region" description="Pro residues" evidence="1">
    <location>
        <begin position="14"/>
        <end position="27"/>
    </location>
</feature>